<evidence type="ECO:0000313" key="1">
    <source>
        <dbReference type="EMBL" id="WAH63916.1"/>
    </source>
</evidence>
<evidence type="ECO:0000313" key="2">
    <source>
        <dbReference type="Proteomes" id="UP001164737"/>
    </source>
</evidence>
<sequence>MNQQQDSESFFITEEIEAQMKTAGYVFEPPGHVSVVRLRDVLAALSDNDLAVWPGEVAKEEFERRRHTRP</sequence>
<dbReference type="Proteomes" id="UP001164737">
    <property type="component" value="Chromosome"/>
</dbReference>
<dbReference type="EMBL" id="CP107241">
    <property type="protein sequence ID" value="WAH63916.1"/>
    <property type="molecule type" value="Genomic_DNA"/>
</dbReference>
<name>A0AA47I9L0_9XANT</name>
<dbReference type="AlphaFoldDB" id="A0AA47I9L0"/>
<dbReference type="RefSeq" id="WP_268212922.1">
    <property type="nucleotide sequence ID" value="NZ_CP107241.1"/>
</dbReference>
<organism evidence="1 2">
    <name type="scientific">Xanthomonas hortorum</name>
    <dbReference type="NCBI Taxonomy" id="56454"/>
    <lineage>
        <taxon>Bacteria</taxon>
        <taxon>Pseudomonadati</taxon>
        <taxon>Pseudomonadota</taxon>
        <taxon>Gammaproteobacteria</taxon>
        <taxon>Lysobacterales</taxon>
        <taxon>Lysobacteraceae</taxon>
        <taxon>Xanthomonas</taxon>
    </lineage>
</organism>
<gene>
    <name evidence="1" type="ORF">OEG85_21220</name>
</gene>
<reference evidence="1" key="1">
    <citation type="submission" date="2022-10" db="EMBL/GenBank/DDBJ databases">
        <title>Complete genome sequence resource for Xanthomonas hortorum isolated from Greek Oregano.</title>
        <authorList>
            <person name="Gonzalez-Tobon J."/>
            <person name="Helmann T.C."/>
            <person name="Daughtrey M."/>
            <person name="Stodghill P.V."/>
            <person name="Filiatrault M.J."/>
        </authorList>
    </citation>
    <scope>NUCLEOTIDE SEQUENCE</scope>
    <source>
        <strain evidence="1">Oregano 108</strain>
    </source>
</reference>
<proteinExistence type="predicted"/>
<accession>A0AA47I9L0</accession>
<protein>
    <submittedName>
        <fullName evidence="1">Uncharacterized protein</fullName>
    </submittedName>
</protein>